<sequence>MPNKEARLKRPVSNTAATRGRLRALWLLLAMLLAYLFSWALSAQLALMLAWLGQARSEAVLGSSLAAFVSYPALVLWLLCARRARRNALWLTAIALALLATQRLLVGAG</sequence>
<keyword evidence="1" id="KW-0812">Transmembrane</keyword>
<dbReference type="EMBL" id="JABWRZ020000001">
    <property type="protein sequence ID" value="MBV4490801.1"/>
    <property type="molecule type" value="Genomic_DNA"/>
</dbReference>
<comment type="caution">
    <text evidence="2">The sequence shown here is derived from an EMBL/GenBank/DDBJ whole genome shotgun (WGS) entry which is preliminary data.</text>
</comment>
<feature type="transmembrane region" description="Helical" evidence="1">
    <location>
        <begin position="88"/>
        <end position="106"/>
    </location>
</feature>
<accession>A0ABS6Q9D5</accession>
<keyword evidence="1" id="KW-0472">Membrane</keyword>
<organism evidence="2 3">
    <name type="scientific">Pseudomonas oryzicola</name>
    <dbReference type="NCBI Taxonomy" id="485876"/>
    <lineage>
        <taxon>Bacteria</taxon>
        <taxon>Pseudomonadati</taxon>
        <taxon>Pseudomonadota</taxon>
        <taxon>Gammaproteobacteria</taxon>
        <taxon>Pseudomonadales</taxon>
        <taxon>Pseudomonadaceae</taxon>
        <taxon>Pseudomonas</taxon>
    </lineage>
</organism>
<proteinExistence type="predicted"/>
<protein>
    <recommendedName>
        <fullName evidence="4">Iron uptake protein</fullName>
    </recommendedName>
</protein>
<dbReference type="Proteomes" id="UP000609530">
    <property type="component" value="Unassembled WGS sequence"/>
</dbReference>
<reference evidence="2 3" key="1">
    <citation type="journal article" date="2020" name="Microorganisms">
        <title>Reliable Identification of Environmental Pseudomonas Isolates Using the rpoD Gene.</title>
        <authorList>
            <consortium name="The Broad Institute Genome Sequencing Platform"/>
            <person name="Girard L."/>
            <person name="Lood C."/>
            <person name="Rokni-Zadeh H."/>
            <person name="van Noort V."/>
            <person name="Lavigne R."/>
            <person name="De Mot R."/>
        </authorList>
    </citation>
    <scope>NUCLEOTIDE SEQUENCE [LARGE SCALE GENOMIC DNA]</scope>
    <source>
        <strain evidence="2 3">RD9SR1</strain>
    </source>
</reference>
<evidence type="ECO:0000256" key="1">
    <source>
        <dbReference type="SAM" id="Phobius"/>
    </source>
</evidence>
<evidence type="ECO:0008006" key="4">
    <source>
        <dbReference type="Google" id="ProtNLM"/>
    </source>
</evidence>
<evidence type="ECO:0000313" key="3">
    <source>
        <dbReference type="Proteomes" id="UP000609530"/>
    </source>
</evidence>
<feature type="transmembrane region" description="Helical" evidence="1">
    <location>
        <begin position="25"/>
        <end position="53"/>
    </location>
</feature>
<gene>
    <name evidence="2" type="ORF">HU760_009345</name>
</gene>
<keyword evidence="3" id="KW-1185">Reference proteome</keyword>
<feature type="transmembrane region" description="Helical" evidence="1">
    <location>
        <begin position="59"/>
        <end position="81"/>
    </location>
</feature>
<evidence type="ECO:0000313" key="2">
    <source>
        <dbReference type="EMBL" id="MBV4490801.1"/>
    </source>
</evidence>
<name>A0ABS6Q9D5_9PSED</name>
<keyword evidence="1" id="KW-1133">Transmembrane helix</keyword>